<organism evidence="2 3">
    <name type="scientific">Armadillidium nasatum</name>
    <dbReference type="NCBI Taxonomy" id="96803"/>
    <lineage>
        <taxon>Eukaryota</taxon>
        <taxon>Metazoa</taxon>
        <taxon>Ecdysozoa</taxon>
        <taxon>Arthropoda</taxon>
        <taxon>Crustacea</taxon>
        <taxon>Multicrustacea</taxon>
        <taxon>Malacostraca</taxon>
        <taxon>Eumalacostraca</taxon>
        <taxon>Peracarida</taxon>
        <taxon>Isopoda</taxon>
        <taxon>Oniscidea</taxon>
        <taxon>Crinocheta</taxon>
        <taxon>Armadillidiidae</taxon>
        <taxon>Armadillidium</taxon>
    </lineage>
</organism>
<accession>A0A5N5SQB3</accession>
<protein>
    <submittedName>
        <fullName evidence="2">Uncharacterized protein</fullName>
    </submittedName>
</protein>
<dbReference type="EMBL" id="SEYY01022083">
    <property type="protein sequence ID" value="KAB7495819.1"/>
    <property type="molecule type" value="Genomic_DNA"/>
</dbReference>
<evidence type="ECO:0000313" key="2">
    <source>
        <dbReference type="EMBL" id="KAB7495819.1"/>
    </source>
</evidence>
<dbReference type="Proteomes" id="UP000326759">
    <property type="component" value="Unassembled WGS sequence"/>
</dbReference>
<comment type="caution">
    <text evidence="2">The sequence shown here is derived from an EMBL/GenBank/DDBJ whole genome shotgun (WGS) entry which is preliminary data.</text>
</comment>
<feature type="compositionally biased region" description="Acidic residues" evidence="1">
    <location>
        <begin position="580"/>
        <end position="591"/>
    </location>
</feature>
<dbReference type="AlphaFoldDB" id="A0A5N5SQB3"/>
<name>A0A5N5SQB3_9CRUS</name>
<dbReference type="PANTHER" id="PTHR46409:SF1">
    <property type="entry name" value="HTH PSQ-TYPE DOMAIN-CONTAINING PROTEIN"/>
    <property type="match status" value="1"/>
</dbReference>
<feature type="region of interest" description="Disordered" evidence="1">
    <location>
        <begin position="578"/>
        <end position="598"/>
    </location>
</feature>
<dbReference type="PANTHER" id="PTHR46409">
    <property type="entry name" value="HTH PSQ-TYPE DOMAIN-CONTAINING PROTEIN"/>
    <property type="match status" value="1"/>
</dbReference>
<evidence type="ECO:0000313" key="3">
    <source>
        <dbReference type="Proteomes" id="UP000326759"/>
    </source>
</evidence>
<reference evidence="2 3" key="1">
    <citation type="journal article" date="2019" name="PLoS Biol.">
        <title>Sex chromosomes control vertical transmission of feminizing Wolbachia symbionts in an isopod.</title>
        <authorList>
            <person name="Becking T."/>
            <person name="Chebbi M.A."/>
            <person name="Giraud I."/>
            <person name="Moumen B."/>
            <person name="Laverre T."/>
            <person name="Caubet Y."/>
            <person name="Peccoud J."/>
            <person name="Gilbert C."/>
            <person name="Cordaux R."/>
        </authorList>
    </citation>
    <scope>NUCLEOTIDE SEQUENCE [LARGE SCALE GENOMIC DNA]</scope>
    <source>
        <strain evidence="2">ANa2</strain>
        <tissue evidence="2">Whole body excluding digestive tract and cuticle</tissue>
    </source>
</reference>
<dbReference type="OrthoDB" id="6617942at2759"/>
<gene>
    <name evidence="2" type="ORF">Anas_12855</name>
</gene>
<keyword evidence="3" id="KW-1185">Reference proteome</keyword>
<sequence>MCTRNSVKKFLINECYKASEEFPPGRLPTLKQVLERCLFFKEYRTENVQREVSEELYNLWIKYNVYPISANAIKMRLNNHLKEFSRLLNYDMKKQGPKFKLDASKFIEDSKKLFDIFQKDRKILAAAERKYLLKMTEDDHKFYEDQRNCTSKPVPLTTSEIKFKKRNIQEIESAKKFKKTDYLESKPSCSYQLYPETDQESTISESASEENIHQSYVEMLATSSNNGSDPDYIADGLSDQQNRRELRTLAEACDWYQISDRAGAAIASSVLVDFGLITRDKMQNVIDKNKLRRERNKLRKERQKEEENGFGNITGIGFDGRRDATLQISELNGKYYTSTILEDHYVITGEPGDFYLDHFSPESGKGIDIAHGIYKKVCGTELENRLSLVKADGTNVNTGHRNGSIRYLEMFLGKPLQHDICLLHLNELPLRHVFMKLDGTTKSPDKFAGSIGSKLNGNVSEWKVVKFKPIPYNGFILLGNETLDSLSTDQYYAYRICCSIITGDLDDDLALLEVGPINHSRWLTLACRILRYYASLVKPTMLADEEEEVRVRAVNKLLNIKGLNEIFTCEDSFEGGVVESESEDEPAEDDETKYPPMNKDKNLEKKVIVYTTFKVLPQQNIFIQLNVFKIKF</sequence>
<evidence type="ECO:0000256" key="1">
    <source>
        <dbReference type="SAM" id="MobiDB-lite"/>
    </source>
</evidence>
<proteinExistence type="predicted"/>